<keyword evidence="11" id="KW-0413">Isomerase</keyword>
<evidence type="ECO:0000256" key="2">
    <source>
        <dbReference type="ARBA" id="ARBA00022475"/>
    </source>
</evidence>
<sequence>MLNAMRRNLKKLSWVLWLVIAAFVGTIFAVWGVGGGGGRQAKDIVAWIDEKPVTAREFYEARQRVREFYQRVYGDKFSEYEAQLQLSDTALAQIIQNQAVLKAAHDLGIYISQDEIQDHILKMPEFHEEGQFSLRRYRRLLQVNHIEEDDFVSQMKTELARSRVQSLLQDAIWVSQAELEAQYRLENEQMRMEFLQINSRAYTEKVKPEQDEIAQFFEQNMAQYQIPEKVSVRYLVLDPNEDKKQDQIMKQVDVTALEIEDYYFENEDKYRTEREVKARHILFQSDGSEPEKDKIAREKAAKILTDLKAGADFEEMAKKFSEGPSAPRGGDLGYFPRQGKMVESFAEAAFALEKGQISDIVKTQFGYHIIKVDDIKPEDVKTLEEATAEIRDILVTEQVTALTEKKADRIREVFDPTQGLEPLTKRFKLKAEETDLFAEKDIIPALGWAPEFSRTAFSLAPDQISPVVKEKDKYYLMVLNERVQAHQASLDEVQDKVKNDLIDKLCLDHARTKMAEVQAALQDGASWSSVADGDVVKIGDTDFFNRKQPLKGIGRDEEVNKLAFQSPVDAVIGPKEIRNMIYLLRITAKQEPDWQKFETEKDQLQSQLLTTKRNKYYTHWLDNCKSKMEVSKNPNFFKELSS</sequence>
<evidence type="ECO:0000256" key="10">
    <source>
        <dbReference type="ARBA" id="ARBA00042775"/>
    </source>
</evidence>
<feature type="domain" description="PpiC" evidence="13">
    <location>
        <begin position="273"/>
        <end position="374"/>
    </location>
</feature>
<name>A0ABV6YWJ9_UNCC1</name>
<dbReference type="SUPFAM" id="SSF54534">
    <property type="entry name" value="FKBP-like"/>
    <property type="match status" value="1"/>
</dbReference>
<keyword evidence="4 12" id="KW-0812">Transmembrane</keyword>
<dbReference type="Pfam" id="PF13145">
    <property type="entry name" value="Rotamase_2"/>
    <property type="match status" value="1"/>
</dbReference>
<keyword evidence="3" id="KW-0997">Cell inner membrane</keyword>
<dbReference type="Gene3D" id="3.10.50.40">
    <property type="match status" value="2"/>
</dbReference>
<accession>A0ABV6YWJ9</accession>
<dbReference type="PROSITE" id="PS50198">
    <property type="entry name" value="PPIC_PPIASE_2"/>
    <property type="match status" value="1"/>
</dbReference>
<dbReference type="Gene3D" id="1.10.4030.10">
    <property type="entry name" value="Porin chaperone SurA, peptide-binding domain"/>
    <property type="match status" value="1"/>
</dbReference>
<evidence type="ECO:0000256" key="7">
    <source>
        <dbReference type="ARBA" id="ARBA00023186"/>
    </source>
</evidence>
<dbReference type="EMBL" id="JBHPBY010000106">
    <property type="protein sequence ID" value="MFC1850545.1"/>
    <property type="molecule type" value="Genomic_DNA"/>
</dbReference>
<evidence type="ECO:0000256" key="11">
    <source>
        <dbReference type="PROSITE-ProRule" id="PRU00278"/>
    </source>
</evidence>
<evidence type="ECO:0000256" key="5">
    <source>
        <dbReference type="ARBA" id="ARBA00022989"/>
    </source>
</evidence>
<evidence type="ECO:0000256" key="12">
    <source>
        <dbReference type="SAM" id="Phobius"/>
    </source>
</evidence>
<dbReference type="Pfam" id="PF13624">
    <property type="entry name" value="SurA_N_3"/>
    <property type="match status" value="1"/>
</dbReference>
<keyword evidence="5 12" id="KW-1133">Transmembrane helix</keyword>
<gene>
    <name evidence="14" type="ORF">ACFL27_10170</name>
</gene>
<comment type="similarity">
    <text evidence="8">Belongs to the PpiD chaperone family.</text>
</comment>
<dbReference type="InterPro" id="IPR000297">
    <property type="entry name" value="PPIase_PpiC"/>
</dbReference>
<comment type="subcellular location">
    <subcellularLocation>
        <location evidence="1">Cell inner membrane</location>
        <topology evidence="1">Single-pass type II membrane protein</topology>
        <orientation evidence="1">Periplasmic side</orientation>
    </subcellularLocation>
</comment>
<reference evidence="14 15" key="1">
    <citation type="submission" date="2024-09" db="EMBL/GenBank/DDBJ databases">
        <title>Laminarin stimulates single cell rates of sulfate reduction while oxygen inhibits transcriptomic activity in coastal marine sediment.</title>
        <authorList>
            <person name="Lindsay M."/>
            <person name="Orcutt B."/>
            <person name="Emerson D."/>
            <person name="Stepanauskas R."/>
            <person name="D'Angelo T."/>
        </authorList>
    </citation>
    <scope>NUCLEOTIDE SEQUENCE [LARGE SCALE GENOMIC DNA]</scope>
    <source>
        <strain evidence="14">SAG AM-311-K15</strain>
    </source>
</reference>
<keyword evidence="11" id="KW-0697">Rotamase</keyword>
<keyword evidence="2" id="KW-1003">Cell membrane</keyword>
<dbReference type="Proteomes" id="UP001594351">
    <property type="component" value="Unassembled WGS sequence"/>
</dbReference>
<keyword evidence="15" id="KW-1185">Reference proteome</keyword>
<feature type="transmembrane region" description="Helical" evidence="12">
    <location>
        <begin position="12"/>
        <end position="34"/>
    </location>
</feature>
<organism evidence="14 15">
    <name type="scientific">candidate division CSSED10-310 bacterium</name>
    <dbReference type="NCBI Taxonomy" id="2855610"/>
    <lineage>
        <taxon>Bacteria</taxon>
        <taxon>Bacteria division CSSED10-310</taxon>
    </lineage>
</organism>
<dbReference type="SUPFAM" id="SSF109998">
    <property type="entry name" value="Triger factor/SurA peptide-binding domain-like"/>
    <property type="match status" value="1"/>
</dbReference>
<protein>
    <recommendedName>
        <fullName evidence="9">Periplasmic chaperone PpiD</fullName>
    </recommendedName>
    <alternativeName>
        <fullName evidence="10">Periplasmic folding chaperone</fullName>
    </alternativeName>
</protein>
<evidence type="ECO:0000256" key="8">
    <source>
        <dbReference type="ARBA" id="ARBA00038408"/>
    </source>
</evidence>
<evidence type="ECO:0000313" key="14">
    <source>
        <dbReference type="EMBL" id="MFC1850545.1"/>
    </source>
</evidence>
<evidence type="ECO:0000256" key="4">
    <source>
        <dbReference type="ARBA" id="ARBA00022692"/>
    </source>
</evidence>
<evidence type="ECO:0000256" key="6">
    <source>
        <dbReference type="ARBA" id="ARBA00023136"/>
    </source>
</evidence>
<evidence type="ECO:0000256" key="3">
    <source>
        <dbReference type="ARBA" id="ARBA00022519"/>
    </source>
</evidence>
<dbReference type="InterPro" id="IPR052029">
    <property type="entry name" value="PpiD_chaperone"/>
</dbReference>
<keyword evidence="7" id="KW-0143">Chaperone</keyword>
<proteinExistence type="inferred from homology"/>
<dbReference type="PANTHER" id="PTHR47529:SF1">
    <property type="entry name" value="PERIPLASMIC CHAPERONE PPID"/>
    <property type="match status" value="1"/>
</dbReference>
<evidence type="ECO:0000256" key="9">
    <source>
        <dbReference type="ARBA" id="ARBA00040743"/>
    </source>
</evidence>
<evidence type="ECO:0000259" key="13">
    <source>
        <dbReference type="PROSITE" id="PS50198"/>
    </source>
</evidence>
<dbReference type="PANTHER" id="PTHR47529">
    <property type="entry name" value="PEPTIDYL-PROLYL CIS-TRANS ISOMERASE D"/>
    <property type="match status" value="1"/>
</dbReference>
<evidence type="ECO:0000313" key="15">
    <source>
        <dbReference type="Proteomes" id="UP001594351"/>
    </source>
</evidence>
<dbReference type="InterPro" id="IPR046357">
    <property type="entry name" value="PPIase_dom_sf"/>
</dbReference>
<dbReference type="InterPro" id="IPR027304">
    <property type="entry name" value="Trigger_fact/SurA_dom_sf"/>
</dbReference>
<keyword evidence="6 12" id="KW-0472">Membrane</keyword>
<dbReference type="Pfam" id="PF13616">
    <property type="entry name" value="Rotamase_3"/>
    <property type="match status" value="1"/>
</dbReference>
<evidence type="ECO:0000256" key="1">
    <source>
        <dbReference type="ARBA" id="ARBA00004382"/>
    </source>
</evidence>
<comment type="caution">
    <text evidence="14">The sequence shown here is derived from an EMBL/GenBank/DDBJ whole genome shotgun (WGS) entry which is preliminary data.</text>
</comment>